<organism evidence="2 3">
    <name type="scientific">Acer negundo</name>
    <name type="common">Box elder</name>
    <dbReference type="NCBI Taxonomy" id="4023"/>
    <lineage>
        <taxon>Eukaryota</taxon>
        <taxon>Viridiplantae</taxon>
        <taxon>Streptophyta</taxon>
        <taxon>Embryophyta</taxon>
        <taxon>Tracheophyta</taxon>
        <taxon>Spermatophyta</taxon>
        <taxon>Magnoliopsida</taxon>
        <taxon>eudicotyledons</taxon>
        <taxon>Gunneridae</taxon>
        <taxon>Pentapetalae</taxon>
        <taxon>rosids</taxon>
        <taxon>malvids</taxon>
        <taxon>Sapindales</taxon>
        <taxon>Sapindaceae</taxon>
        <taxon>Hippocastanoideae</taxon>
        <taxon>Acereae</taxon>
        <taxon>Acer</taxon>
    </lineage>
</organism>
<comment type="caution">
    <text evidence="2">The sequence shown here is derived from an EMBL/GenBank/DDBJ whole genome shotgun (WGS) entry which is preliminary data.</text>
</comment>
<evidence type="ECO:0000313" key="3">
    <source>
        <dbReference type="Proteomes" id="UP001064489"/>
    </source>
</evidence>
<feature type="compositionally biased region" description="Low complexity" evidence="1">
    <location>
        <begin position="64"/>
        <end position="76"/>
    </location>
</feature>
<proteinExistence type="predicted"/>
<dbReference type="Proteomes" id="UP001064489">
    <property type="component" value="Chromosome 2"/>
</dbReference>
<evidence type="ECO:0000256" key="1">
    <source>
        <dbReference type="SAM" id="MobiDB-lite"/>
    </source>
</evidence>
<evidence type="ECO:0008006" key="4">
    <source>
        <dbReference type="Google" id="ProtNLM"/>
    </source>
</evidence>
<reference evidence="2" key="2">
    <citation type="submission" date="2023-02" db="EMBL/GenBank/DDBJ databases">
        <authorList>
            <person name="Swenson N.G."/>
            <person name="Wegrzyn J.L."/>
            <person name="Mcevoy S.L."/>
        </authorList>
    </citation>
    <scope>NUCLEOTIDE SEQUENCE</scope>
    <source>
        <strain evidence="2">91603</strain>
        <tissue evidence="2">Leaf</tissue>
    </source>
</reference>
<dbReference type="AlphaFoldDB" id="A0AAD5IC35"/>
<accession>A0AAD5IC35</accession>
<feature type="compositionally biased region" description="Gly residues" evidence="1">
    <location>
        <begin position="77"/>
        <end position="86"/>
    </location>
</feature>
<gene>
    <name evidence="2" type="ORF">LWI28_004938</name>
</gene>
<dbReference type="EMBL" id="JAJSOW010000106">
    <property type="protein sequence ID" value="KAI9160084.1"/>
    <property type="molecule type" value="Genomic_DNA"/>
</dbReference>
<protein>
    <recommendedName>
        <fullName evidence="4">DUF4283 domain-containing protein</fullName>
    </recommendedName>
</protein>
<reference evidence="2" key="1">
    <citation type="journal article" date="2022" name="Plant J.">
        <title>Strategies of tolerance reflected in two North American maple genomes.</title>
        <authorList>
            <person name="McEvoy S.L."/>
            <person name="Sezen U.U."/>
            <person name="Trouern-Trend A."/>
            <person name="McMahon S.M."/>
            <person name="Schaberg P.G."/>
            <person name="Yang J."/>
            <person name="Wegrzyn J.L."/>
            <person name="Swenson N.G."/>
        </authorList>
    </citation>
    <scope>NUCLEOTIDE SEQUENCE</scope>
    <source>
        <strain evidence="2">91603</strain>
    </source>
</reference>
<evidence type="ECO:0000313" key="2">
    <source>
        <dbReference type="EMBL" id="KAI9160084.1"/>
    </source>
</evidence>
<sequence length="115" mass="13182">MPIWIRLTKLPMEWMDSVLLWKICGMLGTMCKVDPIRRLKREDDTEKPPFGPWMMVSYGKQRNRNNGNRFRNDGSFVGKGTGGGKQSGMRTAGKTVGYLQISDMEKPTRILIQML</sequence>
<feature type="region of interest" description="Disordered" evidence="1">
    <location>
        <begin position="50"/>
        <end position="89"/>
    </location>
</feature>
<keyword evidence="3" id="KW-1185">Reference proteome</keyword>
<name>A0AAD5IC35_ACENE</name>